<dbReference type="InterPro" id="IPR058698">
    <property type="entry name" value="CUB_metazoa"/>
</dbReference>
<dbReference type="KEGG" id="mde:101894483"/>
<evidence type="ECO:0000313" key="6">
    <source>
        <dbReference type="Proteomes" id="UP001652621"/>
    </source>
</evidence>
<dbReference type="SUPFAM" id="SSF49854">
    <property type="entry name" value="Spermadhesin, CUB domain"/>
    <property type="match status" value="1"/>
</dbReference>
<sequence>MELALKTITHTTTDTIFNTIAEKKTKKKVFFKIANHRQPLPQQQHNHLSAHYKYFTRKYLLLKCNTTTIIMIIAWLSAVVGAAPPHAASSDNKVNRAAWPPLKHHDIWNGDLQDLGATDIKHQGADDYRIYDDADPTHQANYMHALTNDSTQTPRDFNWNLYSFMNFSSTSSIIDSLKDVSFQRHKRVIHLFPVPVDGECLSNDGRRTGTCFNAYECRNKGGQAKGECAHGFGVCCIYIANCNETISNNITYLVSPSFPSFMPNNITNCKLKIKLMNDDISQLRFDFYHFILGQPNRRTGVCDGDVFNITGGPGGTFSLCGQNSGQHVYYDVGGRMVPRQTLYGSLRPLRYEDLYPGRNLTGDTSMEIEVNLHFAPRFLPTRLWEIRIAQIPFSQRAPAGCLQYFNGAEGVFQTFNFADNGRHLANQNYRICMRQEVDMCSIVYQPCDDQSFRIGPRTPMRFSSPTQNGGGGGAGATPAATMPSSIMNMPSMGSMPLMDQMQMQVLSDDVMDIMNMMTTATTSATASPSSTTSVATMSTATSSEAVMSSSTVATTTPTATTTSVPTTTSTATSTTTTTSPSNDDPDESSEVPSSSTMATTAATMATSSATSDTTASTMSSPSADDPEESSEATSLSTTTTRPTTTPSTTSTTAALSDDVQGSGDGQDGDTRFRPTPSNVSKRPRPTSGGFDLLGFLRTAFEMRFRSARQAKFLTERQKRQFYSSCRDRITMPCIVEDFIGTGLGPLPGCEPVHCGMQFCSNGMWPCRIESTVTPFYVGIHFGDGRGKGSPEDNIGACLRYQQIQCM</sequence>
<keyword evidence="4" id="KW-0472">Membrane</keyword>
<evidence type="ECO:0000256" key="3">
    <source>
        <dbReference type="SAM" id="MobiDB-lite"/>
    </source>
</evidence>
<accession>A0A9J7CNW4</accession>
<dbReference type="InterPro" id="IPR035914">
    <property type="entry name" value="Sperma_CUB_dom_sf"/>
</dbReference>
<keyword evidence="4" id="KW-0812">Transmembrane</keyword>
<evidence type="ECO:0000256" key="1">
    <source>
        <dbReference type="ARBA" id="ARBA00023157"/>
    </source>
</evidence>
<evidence type="ECO:0000256" key="4">
    <source>
        <dbReference type="SAM" id="Phobius"/>
    </source>
</evidence>
<proteinExistence type="predicted"/>
<dbReference type="GeneID" id="101894483"/>
<dbReference type="VEuPathDB" id="VectorBase:MDOMA2_008079"/>
<evidence type="ECO:0000259" key="5">
    <source>
        <dbReference type="PROSITE" id="PS01180"/>
    </source>
</evidence>
<dbReference type="VEuPathDB" id="VectorBase:MDOMA2_001037"/>
<comment type="caution">
    <text evidence="2">Lacks conserved residue(s) required for the propagation of feature annotation.</text>
</comment>
<dbReference type="PANTHER" id="PTHR33236:SF4">
    <property type="entry name" value="CUB DOMAIN-CONTAINING PROTEIN"/>
    <property type="match status" value="1"/>
</dbReference>
<keyword evidence="4" id="KW-1133">Transmembrane helix</keyword>
<evidence type="ECO:0000256" key="2">
    <source>
        <dbReference type="PROSITE-ProRule" id="PRU00059"/>
    </source>
</evidence>
<name>A0A9J7CNW4_MUSDO</name>
<evidence type="ECO:0000313" key="7">
    <source>
        <dbReference type="RefSeq" id="XP_005180348.3"/>
    </source>
</evidence>
<protein>
    <submittedName>
        <fullName evidence="7">Uncharacterized protein LOC101894483</fullName>
    </submittedName>
</protein>
<organism evidence="6 7">
    <name type="scientific">Musca domestica</name>
    <name type="common">House fly</name>
    <dbReference type="NCBI Taxonomy" id="7370"/>
    <lineage>
        <taxon>Eukaryota</taxon>
        <taxon>Metazoa</taxon>
        <taxon>Ecdysozoa</taxon>
        <taxon>Arthropoda</taxon>
        <taxon>Hexapoda</taxon>
        <taxon>Insecta</taxon>
        <taxon>Pterygota</taxon>
        <taxon>Neoptera</taxon>
        <taxon>Endopterygota</taxon>
        <taxon>Diptera</taxon>
        <taxon>Brachycera</taxon>
        <taxon>Muscomorpha</taxon>
        <taxon>Muscoidea</taxon>
        <taxon>Muscidae</taxon>
        <taxon>Musca</taxon>
    </lineage>
</organism>
<feature type="disulfide bond" evidence="2">
    <location>
        <begin position="242"/>
        <end position="269"/>
    </location>
</feature>
<dbReference type="PANTHER" id="PTHR33236">
    <property type="entry name" value="INTRAFLAGELLAR TRANSPORT PROTEIN 122 FAMILY PROTEIN-RELATED"/>
    <property type="match status" value="1"/>
</dbReference>
<keyword evidence="6" id="KW-1185">Reference proteome</keyword>
<dbReference type="OrthoDB" id="6344756at2759"/>
<dbReference type="PROSITE" id="PS01180">
    <property type="entry name" value="CUB"/>
    <property type="match status" value="1"/>
</dbReference>
<keyword evidence="1 2" id="KW-1015">Disulfide bond</keyword>
<dbReference type="Pfam" id="PF26080">
    <property type="entry name" value="CUB_animal"/>
    <property type="match status" value="2"/>
</dbReference>
<reference evidence="7" key="1">
    <citation type="submission" date="2025-08" db="UniProtKB">
        <authorList>
            <consortium name="RefSeq"/>
        </authorList>
    </citation>
    <scope>IDENTIFICATION</scope>
    <source>
        <strain evidence="7">Aabys</strain>
        <tissue evidence="7">Whole body</tissue>
    </source>
</reference>
<feature type="compositionally biased region" description="Low complexity" evidence="3">
    <location>
        <begin position="590"/>
        <end position="623"/>
    </location>
</feature>
<feature type="compositionally biased region" description="Low complexity" evidence="3">
    <location>
        <begin position="631"/>
        <end position="661"/>
    </location>
</feature>
<feature type="compositionally biased region" description="Low complexity" evidence="3">
    <location>
        <begin position="522"/>
        <end position="582"/>
    </location>
</feature>
<gene>
    <name evidence="7" type="primary">LOC101894483</name>
</gene>
<feature type="transmembrane region" description="Helical" evidence="4">
    <location>
        <begin position="60"/>
        <end position="83"/>
    </location>
</feature>
<dbReference type="InterPro" id="IPR000859">
    <property type="entry name" value="CUB_dom"/>
</dbReference>
<dbReference type="Gene3D" id="2.60.120.290">
    <property type="entry name" value="Spermadhesin, CUB domain"/>
    <property type="match status" value="1"/>
</dbReference>
<dbReference type="AlphaFoldDB" id="A0A9J7CNW4"/>
<dbReference type="Proteomes" id="UP001652621">
    <property type="component" value="Unplaced"/>
</dbReference>
<dbReference type="RefSeq" id="XP_005180348.3">
    <property type="nucleotide sequence ID" value="XM_005180291.4"/>
</dbReference>
<feature type="region of interest" description="Disordered" evidence="3">
    <location>
        <begin position="522"/>
        <end position="688"/>
    </location>
</feature>
<feature type="domain" description="CUB" evidence="5">
    <location>
        <begin position="242"/>
        <end position="336"/>
    </location>
</feature>